<dbReference type="InterPro" id="IPR036553">
    <property type="entry name" value="RPTC_insert"/>
</dbReference>
<comment type="subcellular location">
    <subcellularLocation>
        <location evidence="6">Cytoplasm</location>
    </subcellularLocation>
</comment>
<feature type="binding site" evidence="6">
    <location>
        <position position="101"/>
    </location>
    <ligand>
        <name>ATP</name>
        <dbReference type="ChEBI" id="CHEBI:30616"/>
    </ligand>
</feature>
<proteinExistence type="inferred from homology"/>
<dbReference type="FunFam" id="3.30.360.20:FF:000002">
    <property type="entry name" value="RNA terminal phosphate cyclase-like 1"/>
    <property type="match status" value="1"/>
</dbReference>
<evidence type="ECO:0000256" key="2">
    <source>
        <dbReference type="ARBA" id="ARBA00021428"/>
    </source>
</evidence>
<dbReference type="AlphaFoldDB" id="A0A650CEN2"/>
<evidence type="ECO:0000259" key="8">
    <source>
        <dbReference type="Pfam" id="PF01137"/>
    </source>
</evidence>
<evidence type="ECO:0000313" key="12">
    <source>
        <dbReference type="Proteomes" id="UP000427373"/>
    </source>
</evidence>
<dbReference type="GO" id="GO:0006396">
    <property type="term" value="P:RNA processing"/>
    <property type="evidence" value="ECO:0007669"/>
    <property type="project" value="UniProtKB-UniRule"/>
</dbReference>
<dbReference type="PROSITE" id="PS01287">
    <property type="entry name" value="RTC"/>
    <property type="match status" value="1"/>
</dbReference>
<keyword evidence="6" id="KW-0963">Cytoplasm</keyword>
<dbReference type="EC" id="6.5.1.4" evidence="6 7"/>
<evidence type="ECO:0000256" key="6">
    <source>
        <dbReference type="HAMAP-Rule" id="MF_00200"/>
    </source>
</evidence>
<dbReference type="Proteomes" id="UP000427373">
    <property type="component" value="Chromosome"/>
</dbReference>
<evidence type="ECO:0000256" key="7">
    <source>
        <dbReference type="NCBIfam" id="TIGR03399"/>
    </source>
</evidence>
<dbReference type="NCBIfam" id="TIGR03399">
    <property type="entry name" value="RNA_3prim_cycl"/>
    <property type="match status" value="1"/>
</dbReference>
<evidence type="ECO:0000313" key="13">
    <source>
        <dbReference type="Proteomes" id="UP000582213"/>
    </source>
</evidence>
<dbReference type="PIRSF" id="PIRSF005378">
    <property type="entry name" value="RNA3'_term_phos_cycl_euk"/>
    <property type="match status" value="1"/>
</dbReference>
<dbReference type="GeneID" id="42800123"/>
<evidence type="ECO:0000259" key="9">
    <source>
        <dbReference type="Pfam" id="PF05189"/>
    </source>
</evidence>
<evidence type="ECO:0000313" key="10">
    <source>
        <dbReference type="EMBL" id="MBB5252837.1"/>
    </source>
</evidence>
<organism evidence="11 12">
    <name type="scientific">Sulfurisphaera ohwakuensis</name>
    <dbReference type="NCBI Taxonomy" id="69656"/>
    <lineage>
        <taxon>Archaea</taxon>
        <taxon>Thermoproteota</taxon>
        <taxon>Thermoprotei</taxon>
        <taxon>Sulfolobales</taxon>
        <taxon>Sulfolobaceae</taxon>
        <taxon>Sulfurisphaera</taxon>
    </lineage>
</organism>
<dbReference type="GO" id="GO:0005737">
    <property type="term" value="C:cytoplasm"/>
    <property type="evidence" value="ECO:0007669"/>
    <property type="project" value="UniProtKB-SubCell"/>
</dbReference>
<evidence type="ECO:0000313" key="11">
    <source>
        <dbReference type="EMBL" id="QGR16226.1"/>
    </source>
</evidence>
<dbReference type="EMBL" id="JACHFY010000002">
    <property type="protein sequence ID" value="MBB5252837.1"/>
    <property type="molecule type" value="Genomic_DNA"/>
</dbReference>
<keyword evidence="12" id="KW-1185">Reference proteome</keyword>
<dbReference type="InterPro" id="IPR000228">
    <property type="entry name" value="RNA3'_term_phos_cyc"/>
</dbReference>
<reference evidence="10 13" key="2">
    <citation type="submission" date="2020-08" db="EMBL/GenBank/DDBJ databases">
        <title>Genomic Encyclopedia of Type Strains, Phase IV (KMG-IV): sequencing the most valuable type-strain genomes for metagenomic binning, comparative biology and taxonomic classification.</title>
        <authorList>
            <person name="Goeker M."/>
        </authorList>
    </citation>
    <scope>NUCLEOTIDE SEQUENCE [LARGE SCALE GENOMIC DNA]</scope>
    <source>
        <strain evidence="10 13">DSM 12421</strain>
    </source>
</reference>
<dbReference type="RefSeq" id="WP_156013799.1">
    <property type="nucleotide sequence ID" value="NZ_CP045484.1"/>
</dbReference>
<feature type="active site" description="Tele-AMP-histidine intermediate" evidence="6">
    <location>
        <position position="307"/>
    </location>
</feature>
<dbReference type="Pfam" id="PF01137">
    <property type="entry name" value="RTC"/>
    <property type="match status" value="1"/>
</dbReference>
<dbReference type="InterPro" id="IPR037136">
    <property type="entry name" value="RNA3'_phos_cyclase_dom_sf"/>
</dbReference>
<evidence type="ECO:0000256" key="1">
    <source>
        <dbReference type="ARBA" id="ARBA00009206"/>
    </source>
</evidence>
<comment type="function">
    <text evidence="6">Catalyzes the conversion of 3'-phosphate to a 2',3'-cyclic phosphodiester at the end of RNA. The mechanism of action of the enzyme occurs in 3 steps: (A) adenylation of the enzyme by ATP; (B) transfer of adenylate to an RNA-N3'P to produce RNA-N3'PP5'A; (C) and attack of the adjacent 2'-hydroxyl on the 3'-phosphorus in the diester linkage to produce the cyclic end product. The biological role of this enzyme is unknown but it is likely to function in some aspects of cellular RNA processing.</text>
</comment>
<dbReference type="OrthoDB" id="7994at2157"/>
<keyword evidence="3 6" id="KW-0436">Ligase</keyword>
<dbReference type="InterPro" id="IPR013792">
    <property type="entry name" value="RNA3'P_cycl/enolpyr_Trfase_a/b"/>
</dbReference>
<comment type="similarity">
    <text evidence="1 6">Belongs to the RNA 3'-terminal cyclase family. Type 1 subfamily.</text>
</comment>
<dbReference type="Gene3D" id="3.65.10.20">
    <property type="entry name" value="RNA 3'-terminal phosphate cyclase domain"/>
    <property type="match status" value="1"/>
</dbReference>
<evidence type="ECO:0000256" key="5">
    <source>
        <dbReference type="ARBA" id="ARBA00022840"/>
    </source>
</evidence>
<dbReference type="PANTHER" id="PTHR11096">
    <property type="entry name" value="RNA 3' TERMINAL PHOSPHATE CYCLASE"/>
    <property type="match status" value="1"/>
</dbReference>
<dbReference type="Proteomes" id="UP000582213">
    <property type="component" value="Unassembled WGS sequence"/>
</dbReference>
<sequence length="339" mass="37492">MIEIDGSFGEGGGQILRTSLTLSALTKKPFRIYKIRANRPKPGLQRQHLTAVEAVKKLTNAKVKGDFVGSTELVFEPEDIVEKGDFEFDVGTAGSVTLILQTILPLLINRNIKVTIKGGTDVPKSPSIDYIRLTFLSLLEKIGIRVNLILIRRGHYPEGGGEVKITEVKGNPSSFSLMERGELLMIKGISHVSSLPSHIAERQAKSAKEFLLSKIKIPIEIEIDVRENERSKGSGIALTAIFEKTFLGSDSLGEKGKRAEIVGEEAAKSIYEEIISNATIDKHMSDMLMLYASLYYGEYIGSELTSHARTNSEIIKKFLNVNIEISGEKPFIFRAKKEL</sequence>
<keyword evidence="5 6" id="KW-0067">ATP-binding</keyword>
<dbReference type="KEGG" id="soh:D1869_02710"/>
<dbReference type="Gene3D" id="3.30.360.20">
    <property type="entry name" value="RNA 3'-terminal phosphate cyclase, insert domain"/>
    <property type="match status" value="1"/>
</dbReference>
<keyword evidence="4 6" id="KW-0547">Nucleotide-binding</keyword>
<dbReference type="CDD" id="cd00874">
    <property type="entry name" value="RNA_Cyclase_Class_II"/>
    <property type="match status" value="1"/>
</dbReference>
<dbReference type="InterPro" id="IPR017770">
    <property type="entry name" value="RNA3'_term_phos_cyc_type_1"/>
</dbReference>
<feature type="domain" description="RNA 3'-terminal phosphate cyclase" evidence="8">
    <location>
        <begin position="9"/>
        <end position="325"/>
    </location>
</feature>
<dbReference type="InterPro" id="IPR013791">
    <property type="entry name" value="RNA3'-term_phos_cycl_insert"/>
</dbReference>
<dbReference type="Pfam" id="PF05189">
    <property type="entry name" value="RTC_insert"/>
    <property type="match status" value="1"/>
</dbReference>
<protein>
    <recommendedName>
        <fullName evidence="2 6">RNA 3'-terminal phosphate cyclase</fullName>
        <shortName evidence="6">RNA cyclase</shortName>
        <shortName evidence="6">RNA-3'-phosphate cyclase</shortName>
        <ecNumber evidence="6 7">6.5.1.4</ecNumber>
    </recommendedName>
</protein>
<accession>A0A650CEN2</accession>
<feature type="domain" description="RNA 3'-terminal phosphate cyclase insert" evidence="9">
    <location>
        <begin position="179"/>
        <end position="274"/>
    </location>
</feature>
<dbReference type="PANTHER" id="PTHR11096:SF0">
    <property type="entry name" value="RNA 3'-TERMINAL PHOSPHATE CYCLASE"/>
    <property type="match status" value="1"/>
</dbReference>
<name>A0A650CEN2_SULOH</name>
<gene>
    <name evidence="6" type="primary">rtcA</name>
    <name evidence="11" type="ORF">D1869_02710</name>
    <name evidence="10" type="ORF">HNQ62_000570</name>
</gene>
<comment type="catalytic activity">
    <reaction evidence="6">
        <text>a 3'-end 3'-phospho-ribonucleotide-RNA + ATP = a 3'-end 2',3'-cyclophospho-ribonucleotide-RNA + AMP + diphosphate</text>
        <dbReference type="Rhea" id="RHEA:23976"/>
        <dbReference type="Rhea" id="RHEA-COMP:10463"/>
        <dbReference type="Rhea" id="RHEA-COMP:10464"/>
        <dbReference type="ChEBI" id="CHEBI:30616"/>
        <dbReference type="ChEBI" id="CHEBI:33019"/>
        <dbReference type="ChEBI" id="CHEBI:83062"/>
        <dbReference type="ChEBI" id="CHEBI:83064"/>
        <dbReference type="ChEBI" id="CHEBI:456215"/>
        <dbReference type="EC" id="6.5.1.4"/>
    </reaction>
</comment>
<dbReference type="HAMAP" id="MF_00200">
    <property type="entry name" value="RTC"/>
    <property type="match status" value="1"/>
</dbReference>
<dbReference type="InterPro" id="IPR020719">
    <property type="entry name" value="RNA3'_term_phos_cycl-like_CS"/>
</dbReference>
<dbReference type="InterPro" id="IPR023797">
    <property type="entry name" value="RNA3'_phos_cyclase_dom"/>
</dbReference>
<dbReference type="GO" id="GO:0003963">
    <property type="term" value="F:RNA-3'-phosphate cyclase activity"/>
    <property type="evidence" value="ECO:0007669"/>
    <property type="project" value="UniProtKB-UniRule"/>
</dbReference>
<evidence type="ECO:0000256" key="3">
    <source>
        <dbReference type="ARBA" id="ARBA00022598"/>
    </source>
</evidence>
<dbReference type="GO" id="GO:0005524">
    <property type="term" value="F:ATP binding"/>
    <property type="evidence" value="ECO:0007669"/>
    <property type="project" value="UniProtKB-KW"/>
</dbReference>
<reference evidence="11 12" key="1">
    <citation type="submission" date="2019-10" db="EMBL/GenBank/DDBJ databases">
        <title>Genome Sequences from Six Type Strain Members of the Archaeal Family Sulfolobaceae: Acidianus ambivalens, Acidianus infernus, Metallosphaera prunae, Stygiolobus azoricus, Sulfolobus metallicus, and Sulfurisphaera ohwakuensis.</title>
        <authorList>
            <person name="Counts J.A."/>
            <person name="Kelly R.M."/>
        </authorList>
    </citation>
    <scope>NUCLEOTIDE SEQUENCE [LARGE SCALE GENOMIC DNA]</scope>
    <source>
        <strain evidence="11 12">TA-1</strain>
    </source>
</reference>
<dbReference type="EMBL" id="CP045484">
    <property type="protein sequence ID" value="QGR16226.1"/>
    <property type="molecule type" value="Genomic_DNA"/>
</dbReference>
<comment type="caution">
    <text evidence="6">Lacks conserved residue(s) required for the propagation of feature annotation.</text>
</comment>
<dbReference type="SUPFAM" id="SSF55205">
    <property type="entry name" value="EPT/RTPC-like"/>
    <property type="match status" value="1"/>
</dbReference>
<evidence type="ECO:0000256" key="4">
    <source>
        <dbReference type="ARBA" id="ARBA00022741"/>
    </source>
</evidence>